<evidence type="ECO:0000256" key="12">
    <source>
        <dbReference type="ARBA" id="ARBA00057968"/>
    </source>
</evidence>
<keyword evidence="9" id="KW-1015">Disulfide bond</keyword>
<dbReference type="Pfam" id="PF01108">
    <property type="entry name" value="Tissue_fac"/>
    <property type="match status" value="1"/>
</dbReference>
<dbReference type="InterPro" id="IPR015373">
    <property type="entry name" value="Interferon/interleukin_rcp_dom"/>
</dbReference>
<evidence type="ECO:0000256" key="9">
    <source>
        <dbReference type="ARBA" id="ARBA00023157"/>
    </source>
</evidence>
<dbReference type="AlphaFoldDB" id="A0A8C6W2V8"/>
<dbReference type="GeneTree" id="ENSGT00510000049322"/>
<evidence type="ECO:0000256" key="8">
    <source>
        <dbReference type="ARBA" id="ARBA00023136"/>
    </source>
</evidence>
<evidence type="ECO:0000256" key="5">
    <source>
        <dbReference type="ARBA" id="ARBA00022692"/>
    </source>
</evidence>
<dbReference type="PANTHER" id="PTHR20859:SF84">
    <property type="entry name" value="INTERFERON ALPHA_BETA RECEPTOR 2"/>
    <property type="match status" value="1"/>
</dbReference>
<dbReference type="Pfam" id="PF09294">
    <property type="entry name" value="Interfer-bind"/>
    <property type="match status" value="1"/>
</dbReference>
<keyword evidence="3" id="KW-1003">Cell membrane</keyword>
<dbReference type="InterPro" id="IPR013783">
    <property type="entry name" value="Ig-like_fold"/>
</dbReference>
<dbReference type="GO" id="GO:0005615">
    <property type="term" value="C:extracellular space"/>
    <property type="evidence" value="ECO:0007669"/>
    <property type="project" value="UniProtKB-ARBA"/>
</dbReference>
<evidence type="ECO:0000313" key="19">
    <source>
        <dbReference type="Proteomes" id="UP000694381"/>
    </source>
</evidence>
<dbReference type="Gene3D" id="2.60.40.10">
    <property type="entry name" value="Immunoglobulins"/>
    <property type="match status" value="2"/>
</dbReference>
<sequence>MFSNYNVSAITLLNLYLMVYVSVLFGTSPTFSEYSDESCTMNLTIQNFQLILSWEVKNRSIQPTHYTLWYTIMSKPEDPKIVGNCTNITKPSCDLTDVWEIMDDHYIPIVELYKGNSMVGRCMNSFWASDFYIEPPRFEIVGFLDHINVTLEFPSVTPKIYGKEIQEYASLVIEKQWDKIVKLNDLKLNRDFSGNFTYILDNLIPNTNYCVSVYFEPLDVEKIIKSPIKCIFLQPDQESGMVRFLKFMLLF</sequence>
<evidence type="ECO:0000256" key="7">
    <source>
        <dbReference type="ARBA" id="ARBA00022989"/>
    </source>
</evidence>
<keyword evidence="10" id="KW-0675">Receptor</keyword>
<dbReference type="GO" id="GO:0042018">
    <property type="term" value="F:interleukin-22 receptor activity"/>
    <property type="evidence" value="ECO:0007669"/>
    <property type="project" value="TreeGrafter"/>
</dbReference>
<keyword evidence="6" id="KW-0732">Signal</keyword>
<dbReference type="Ensembl" id="ENSNGAT00000004814.1">
    <property type="protein sequence ID" value="ENSNGAP00000003383.1"/>
    <property type="gene ID" value="ENSNGAG00000003813.1"/>
</dbReference>
<keyword evidence="11" id="KW-0325">Glycoprotein</keyword>
<dbReference type="InterPro" id="IPR003961">
    <property type="entry name" value="FN3_dom"/>
</dbReference>
<name>A0A8C6W2V8_NANGA</name>
<dbReference type="SUPFAM" id="SSF49265">
    <property type="entry name" value="Fibronectin type III"/>
    <property type="match status" value="2"/>
</dbReference>
<proteinExistence type="inferred from homology"/>
<evidence type="ECO:0000259" key="17">
    <source>
        <dbReference type="Pfam" id="PF09294"/>
    </source>
</evidence>
<evidence type="ECO:0000256" key="2">
    <source>
        <dbReference type="ARBA" id="ARBA00005399"/>
    </source>
</evidence>
<evidence type="ECO:0000313" key="18">
    <source>
        <dbReference type="Ensembl" id="ENSNGAP00000003383.1"/>
    </source>
</evidence>
<comment type="similarity">
    <text evidence="2">Belongs to the type II cytokine receptor family.</text>
</comment>
<evidence type="ECO:0000256" key="1">
    <source>
        <dbReference type="ARBA" id="ARBA00004251"/>
    </source>
</evidence>
<protein>
    <recommendedName>
        <fullName evidence="13">Interferon alpha/beta receptor 2</fullName>
    </recommendedName>
    <alternativeName>
        <fullName evidence="14">Type I interferon receptor 2</fullName>
    </alternativeName>
</protein>
<dbReference type="InterPro" id="IPR036116">
    <property type="entry name" value="FN3_sf"/>
</dbReference>
<dbReference type="GO" id="GO:0005886">
    <property type="term" value="C:plasma membrane"/>
    <property type="evidence" value="ECO:0007669"/>
    <property type="project" value="UniProtKB-SubCell"/>
</dbReference>
<evidence type="ECO:0000256" key="6">
    <source>
        <dbReference type="ARBA" id="ARBA00022729"/>
    </source>
</evidence>
<organism evidence="18 19">
    <name type="scientific">Nannospalax galili</name>
    <name type="common">Northern Israeli blind subterranean mole rat</name>
    <name type="synonym">Spalax galili</name>
    <dbReference type="NCBI Taxonomy" id="1026970"/>
    <lineage>
        <taxon>Eukaryota</taxon>
        <taxon>Metazoa</taxon>
        <taxon>Chordata</taxon>
        <taxon>Craniata</taxon>
        <taxon>Vertebrata</taxon>
        <taxon>Euteleostomi</taxon>
        <taxon>Mammalia</taxon>
        <taxon>Eutheria</taxon>
        <taxon>Euarchontoglires</taxon>
        <taxon>Glires</taxon>
        <taxon>Rodentia</taxon>
        <taxon>Myomorpha</taxon>
        <taxon>Muroidea</taxon>
        <taxon>Spalacidae</taxon>
        <taxon>Spalacinae</taxon>
        <taxon>Nannospalax</taxon>
    </lineage>
</organism>
<keyword evidence="7 15" id="KW-1133">Transmembrane helix</keyword>
<comment type="subcellular location">
    <subcellularLocation>
        <location evidence="1">Cell membrane</location>
        <topology evidence="1">Single-pass type I membrane protein</topology>
    </subcellularLocation>
</comment>
<evidence type="ECO:0000256" key="11">
    <source>
        <dbReference type="ARBA" id="ARBA00023180"/>
    </source>
</evidence>
<dbReference type="InterPro" id="IPR050650">
    <property type="entry name" value="Type-II_Cytokine-TF_Rcpt"/>
</dbReference>
<evidence type="ECO:0000256" key="3">
    <source>
        <dbReference type="ARBA" id="ARBA00022475"/>
    </source>
</evidence>
<dbReference type="PANTHER" id="PTHR20859">
    <property type="entry name" value="INTERFERON/INTERLEUKIN RECEPTOR"/>
    <property type="match status" value="1"/>
</dbReference>
<feature type="domain" description="Fibronectin type-III" evidence="16">
    <location>
        <begin position="12"/>
        <end position="113"/>
    </location>
</feature>
<accession>A0A8C6W2V8</accession>
<evidence type="ECO:0000256" key="15">
    <source>
        <dbReference type="SAM" id="Phobius"/>
    </source>
</evidence>
<dbReference type="GO" id="GO:0004905">
    <property type="term" value="F:type I interferon receptor activity"/>
    <property type="evidence" value="ECO:0007669"/>
    <property type="project" value="TreeGrafter"/>
</dbReference>
<keyword evidence="19" id="KW-1185">Reference proteome</keyword>
<keyword evidence="5 15" id="KW-0812">Transmembrane</keyword>
<dbReference type="FunFam" id="2.60.40.10:FF:000909">
    <property type="entry name" value="Interferon alpha/beta receptor 2"/>
    <property type="match status" value="1"/>
</dbReference>
<evidence type="ECO:0000256" key="10">
    <source>
        <dbReference type="ARBA" id="ARBA00023170"/>
    </source>
</evidence>
<dbReference type="Proteomes" id="UP000694381">
    <property type="component" value="Unassembled WGS sequence"/>
</dbReference>
<reference evidence="18" key="1">
    <citation type="submission" date="2025-08" db="UniProtKB">
        <authorList>
            <consortium name="Ensembl"/>
        </authorList>
    </citation>
    <scope>IDENTIFICATION</scope>
</reference>
<comment type="function">
    <text evidence="12">Together with IFNAR1, forms the heterodimeric receptor for type I interferons (including interferons alpha, beta, epsilon, omega and kappa). Type I interferon binding activates the JAK-STAT signaling cascade, resulting in transcriptional activation or repression of interferon-regulated genes that encode the effectors of the interferon response. Mechanistically, type I interferon-binding brings the IFNAR1 and IFNAR2 subunits into close proximity with one another, driving their associated Janus kinases (JAKs) (TYK2 bound to IFNAR1 and JAK1 bound to IFNAR2) to cross-phosphorylate one another. The activated kinases phosphorylate specific tyrosine residues on the intracellular domains of IFNAR1 and IFNAR2, forming docking sites for the STAT transcription factors (STAT1, STAT2 and STAT). STAT proteins are then phosphorylated by the JAKs, promoting their translocation into the nucleus to regulate expression of interferon-regulated genes.</text>
</comment>
<gene>
    <name evidence="18" type="primary">Ifnar2</name>
</gene>
<feature type="transmembrane region" description="Helical" evidence="15">
    <location>
        <begin position="12"/>
        <end position="31"/>
    </location>
</feature>
<evidence type="ECO:0000256" key="14">
    <source>
        <dbReference type="ARBA" id="ARBA00076545"/>
    </source>
</evidence>
<evidence type="ECO:0000256" key="13">
    <source>
        <dbReference type="ARBA" id="ARBA00068670"/>
    </source>
</evidence>
<keyword evidence="4" id="KW-0597">Phosphoprotein</keyword>
<evidence type="ECO:0000259" key="16">
    <source>
        <dbReference type="Pfam" id="PF01108"/>
    </source>
</evidence>
<feature type="domain" description="Interferon/interleukin receptor" evidence="17">
    <location>
        <begin position="133"/>
        <end position="233"/>
    </location>
</feature>
<evidence type="ECO:0000256" key="4">
    <source>
        <dbReference type="ARBA" id="ARBA00022553"/>
    </source>
</evidence>
<reference evidence="18" key="2">
    <citation type="submission" date="2025-09" db="UniProtKB">
        <authorList>
            <consortium name="Ensembl"/>
        </authorList>
    </citation>
    <scope>IDENTIFICATION</scope>
</reference>
<keyword evidence="8 15" id="KW-0472">Membrane</keyword>